<dbReference type="InterPro" id="IPR005227">
    <property type="entry name" value="YqgF"/>
</dbReference>
<dbReference type="PANTHER" id="PTHR33317">
    <property type="entry name" value="POLYNUCLEOTIDYL TRANSFERASE, RIBONUCLEASE H-LIKE SUPERFAMILY PROTEIN"/>
    <property type="match status" value="1"/>
</dbReference>
<dbReference type="GO" id="GO:0004518">
    <property type="term" value="F:nuclease activity"/>
    <property type="evidence" value="ECO:0007669"/>
    <property type="project" value="UniProtKB-KW"/>
</dbReference>
<dbReference type="EMBL" id="UOFX01000075">
    <property type="protein sequence ID" value="VAX10569.1"/>
    <property type="molecule type" value="Genomic_DNA"/>
</dbReference>
<dbReference type="InterPro" id="IPR012337">
    <property type="entry name" value="RNaseH-like_sf"/>
</dbReference>
<organism evidence="6">
    <name type="scientific">hydrothermal vent metagenome</name>
    <dbReference type="NCBI Taxonomy" id="652676"/>
    <lineage>
        <taxon>unclassified sequences</taxon>
        <taxon>metagenomes</taxon>
        <taxon>ecological metagenomes</taxon>
    </lineage>
</organism>
<evidence type="ECO:0000256" key="3">
    <source>
        <dbReference type="ARBA" id="ARBA00022722"/>
    </source>
</evidence>
<evidence type="ECO:0000256" key="2">
    <source>
        <dbReference type="ARBA" id="ARBA00022517"/>
    </source>
</evidence>
<dbReference type="InterPro" id="IPR037027">
    <property type="entry name" value="YqgF/RNaseH-like_dom_sf"/>
</dbReference>
<keyword evidence="1" id="KW-0963">Cytoplasm</keyword>
<dbReference type="Gene3D" id="3.30.420.140">
    <property type="entry name" value="YqgF/RNase H-like domain"/>
    <property type="match status" value="1"/>
</dbReference>
<name>A0A3B1AX10_9ZZZZ</name>
<dbReference type="SUPFAM" id="SSF53098">
    <property type="entry name" value="Ribonuclease H-like"/>
    <property type="match status" value="1"/>
</dbReference>
<evidence type="ECO:0000259" key="5">
    <source>
        <dbReference type="SMART" id="SM00732"/>
    </source>
</evidence>
<keyword evidence="3" id="KW-0540">Nuclease</keyword>
<reference evidence="6" key="1">
    <citation type="submission" date="2018-06" db="EMBL/GenBank/DDBJ databases">
        <authorList>
            <person name="Zhirakovskaya E."/>
        </authorList>
    </citation>
    <scope>NUCLEOTIDE SEQUENCE</scope>
</reference>
<dbReference type="GO" id="GO:0005829">
    <property type="term" value="C:cytosol"/>
    <property type="evidence" value="ECO:0007669"/>
    <property type="project" value="TreeGrafter"/>
</dbReference>
<sequence>METVLGFDYGRCRIGVAVGQTITGTGSPLATIKADQGKPDWQAVERLINEWRPTLFVVGMPKNMDGSAHQLTATITRFGNQLHGRYGLPVHYVDERLSSQEAERSLRPGQAKKDKGVIDRVAAQLILQTWLDQNR</sequence>
<dbReference type="GO" id="GO:0016787">
    <property type="term" value="F:hydrolase activity"/>
    <property type="evidence" value="ECO:0007669"/>
    <property type="project" value="UniProtKB-KW"/>
</dbReference>
<dbReference type="Pfam" id="PF03652">
    <property type="entry name" value="RuvX"/>
    <property type="match status" value="1"/>
</dbReference>
<feature type="domain" description="YqgF/RNase H-like" evidence="5">
    <location>
        <begin position="2"/>
        <end position="102"/>
    </location>
</feature>
<dbReference type="GO" id="GO:0000967">
    <property type="term" value="P:rRNA 5'-end processing"/>
    <property type="evidence" value="ECO:0007669"/>
    <property type="project" value="TreeGrafter"/>
</dbReference>
<dbReference type="CDD" id="cd16964">
    <property type="entry name" value="YqgF"/>
    <property type="match status" value="1"/>
</dbReference>
<keyword evidence="4" id="KW-0378">Hydrolase</keyword>
<accession>A0A3B1AX10</accession>
<evidence type="ECO:0000256" key="1">
    <source>
        <dbReference type="ARBA" id="ARBA00022490"/>
    </source>
</evidence>
<keyword evidence="2" id="KW-0690">Ribosome biogenesis</keyword>
<evidence type="ECO:0000313" key="6">
    <source>
        <dbReference type="EMBL" id="VAX10569.1"/>
    </source>
</evidence>
<dbReference type="NCBIfam" id="TIGR00250">
    <property type="entry name" value="RNAse_H_YqgF"/>
    <property type="match status" value="1"/>
</dbReference>
<protein>
    <submittedName>
        <fullName evidence="6">Pre-16S rRNA nuclease Yqg</fullName>
    </submittedName>
</protein>
<dbReference type="InterPro" id="IPR006641">
    <property type="entry name" value="YqgF/RNaseH-like_dom"/>
</dbReference>
<dbReference type="PANTHER" id="PTHR33317:SF4">
    <property type="entry name" value="POLYNUCLEOTIDYL TRANSFERASE, RIBONUCLEASE H-LIKE SUPERFAMILY PROTEIN"/>
    <property type="match status" value="1"/>
</dbReference>
<gene>
    <name evidence="6" type="ORF">MNBD_GAMMA26-695</name>
</gene>
<dbReference type="SMART" id="SM00732">
    <property type="entry name" value="YqgFc"/>
    <property type="match status" value="1"/>
</dbReference>
<dbReference type="HAMAP" id="MF_00651">
    <property type="entry name" value="Nuclease_YqgF"/>
    <property type="match status" value="1"/>
</dbReference>
<evidence type="ECO:0000256" key="4">
    <source>
        <dbReference type="ARBA" id="ARBA00022801"/>
    </source>
</evidence>
<proteinExistence type="inferred from homology"/>
<dbReference type="AlphaFoldDB" id="A0A3B1AX10"/>